<gene>
    <name evidence="2" type="ORF">LCGC14_2716120</name>
</gene>
<dbReference type="SUPFAM" id="SSF53649">
    <property type="entry name" value="Alkaline phosphatase-like"/>
    <property type="match status" value="1"/>
</dbReference>
<protein>
    <recommendedName>
        <fullName evidence="1">N-sulphoglucosamine sulphohydrolase C-terminal domain-containing protein</fullName>
    </recommendedName>
</protein>
<organism evidence="2">
    <name type="scientific">marine sediment metagenome</name>
    <dbReference type="NCBI Taxonomy" id="412755"/>
    <lineage>
        <taxon>unclassified sequences</taxon>
        <taxon>metagenomes</taxon>
        <taxon>ecological metagenomes</taxon>
    </lineage>
</organism>
<dbReference type="EMBL" id="LAZR01070401">
    <property type="protein sequence ID" value="KKK41450.1"/>
    <property type="molecule type" value="Genomic_DNA"/>
</dbReference>
<proteinExistence type="predicted"/>
<sequence length="117" mass="13643">MKQIKCHWLSKIPGIEKRGKRKAWVQNIDIVPTLLDYLGFGIKNYGFDGKNLRPVIASDKSINDYVFSLQDTLRSTNNEQHKLIYDNGSKKFSLFDLNNDKNEKENLYNFEEKISEA</sequence>
<reference evidence="2" key="1">
    <citation type="journal article" date="2015" name="Nature">
        <title>Complex archaea that bridge the gap between prokaryotes and eukaryotes.</title>
        <authorList>
            <person name="Spang A."/>
            <person name="Saw J.H."/>
            <person name="Jorgensen S.L."/>
            <person name="Zaremba-Niedzwiedzka K."/>
            <person name="Martijn J."/>
            <person name="Lind A.E."/>
            <person name="van Eijk R."/>
            <person name="Schleper C."/>
            <person name="Guy L."/>
            <person name="Ettema T.J."/>
        </authorList>
    </citation>
    <scope>NUCLEOTIDE SEQUENCE</scope>
</reference>
<comment type="caution">
    <text evidence="2">The sequence shown here is derived from an EMBL/GenBank/DDBJ whole genome shotgun (WGS) entry which is preliminary data.</text>
</comment>
<dbReference type="AlphaFoldDB" id="A0A0F8VZY8"/>
<dbReference type="PANTHER" id="PTHR43751:SF1">
    <property type="entry name" value="SULFATASE ATSG-RELATED"/>
    <property type="match status" value="1"/>
</dbReference>
<feature type="domain" description="N-sulphoglucosamine sulphohydrolase C-terminal" evidence="1">
    <location>
        <begin position="11"/>
        <end position="111"/>
    </location>
</feature>
<dbReference type="InterPro" id="IPR052701">
    <property type="entry name" value="GAG_Ulvan_Degrading_Sulfatases"/>
</dbReference>
<dbReference type="InterPro" id="IPR017850">
    <property type="entry name" value="Alkaline_phosphatase_core_sf"/>
</dbReference>
<dbReference type="InterPro" id="IPR032506">
    <property type="entry name" value="SGSH_C"/>
</dbReference>
<dbReference type="Pfam" id="PF16347">
    <property type="entry name" value="SGSH_C"/>
    <property type="match status" value="1"/>
</dbReference>
<evidence type="ECO:0000259" key="1">
    <source>
        <dbReference type="Pfam" id="PF16347"/>
    </source>
</evidence>
<dbReference type="Gene3D" id="3.40.720.10">
    <property type="entry name" value="Alkaline Phosphatase, subunit A"/>
    <property type="match status" value="1"/>
</dbReference>
<evidence type="ECO:0000313" key="2">
    <source>
        <dbReference type="EMBL" id="KKK41450.1"/>
    </source>
</evidence>
<accession>A0A0F8VZY8</accession>
<dbReference type="PANTHER" id="PTHR43751">
    <property type="entry name" value="SULFATASE"/>
    <property type="match status" value="1"/>
</dbReference>
<name>A0A0F8VZY8_9ZZZZ</name>